<dbReference type="GO" id="GO:0019310">
    <property type="term" value="P:inositol catabolic process"/>
    <property type="evidence" value="ECO:0007669"/>
    <property type="project" value="InterPro"/>
</dbReference>
<protein>
    <submittedName>
        <fullName evidence="7">3D-(3,5/4)-trihydroxycyclohexane-1,2-dione acylhydrolase (Decyclizing)</fullName>
    </submittedName>
</protein>
<feature type="domain" description="Thiamine pyrophosphate enzyme central" evidence="4">
    <location>
        <begin position="220"/>
        <end position="352"/>
    </location>
</feature>
<keyword evidence="2 3" id="KW-0786">Thiamine pyrophosphate</keyword>
<dbReference type="GO" id="GO:0000287">
    <property type="term" value="F:magnesium ion binding"/>
    <property type="evidence" value="ECO:0007669"/>
    <property type="project" value="InterPro"/>
</dbReference>
<dbReference type="PROSITE" id="PS00187">
    <property type="entry name" value="TPP_ENZYMES"/>
    <property type="match status" value="1"/>
</dbReference>
<dbReference type="InterPro" id="IPR012001">
    <property type="entry name" value="Thiamin_PyroP_enz_TPP-bd_dom"/>
</dbReference>
<dbReference type="PANTHER" id="PTHR18968">
    <property type="entry name" value="THIAMINE PYROPHOSPHATE ENZYMES"/>
    <property type="match status" value="1"/>
</dbReference>
<feature type="domain" description="Thiamine pyrophosphate enzyme TPP-binding" evidence="5">
    <location>
        <begin position="417"/>
        <end position="567"/>
    </location>
</feature>
<evidence type="ECO:0000259" key="5">
    <source>
        <dbReference type="Pfam" id="PF02775"/>
    </source>
</evidence>
<dbReference type="Pfam" id="PF02775">
    <property type="entry name" value="TPP_enzyme_C"/>
    <property type="match status" value="1"/>
</dbReference>
<proteinExistence type="inferred from homology"/>
<dbReference type="GO" id="GO:0003984">
    <property type="term" value="F:acetolactate synthase activity"/>
    <property type="evidence" value="ECO:0007669"/>
    <property type="project" value="TreeGrafter"/>
</dbReference>
<organism evidence="7">
    <name type="scientific">OCS116 cluster bacterium</name>
    <dbReference type="NCBI Taxonomy" id="2030921"/>
    <lineage>
        <taxon>Bacteria</taxon>
        <taxon>Pseudomonadati</taxon>
        <taxon>Pseudomonadota</taxon>
        <taxon>Alphaproteobacteria</taxon>
        <taxon>OCS116 cluster</taxon>
    </lineage>
</organism>
<dbReference type="GO" id="GO:0009099">
    <property type="term" value="P:L-valine biosynthetic process"/>
    <property type="evidence" value="ECO:0007669"/>
    <property type="project" value="TreeGrafter"/>
</dbReference>
<comment type="caution">
    <text evidence="7">The sequence shown here is derived from an EMBL/GenBank/DDBJ whole genome shotgun (WGS) entry which is preliminary data.</text>
</comment>
<dbReference type="CDD" id="cd07035">
    <property type="entry name" value="TPP_PYR_POX_like"/>
    <property type="match status" value="1"/>
</dbReference>
<dbReference type="Pfam" id="PF00205">
    <property type="entry name" value="TPP_enzyme_M"/>
    <property type="match status" value="1"/>
</dbReference>
<dbReference type="Gene3D" id="3.40.50.1220">
    <property type="entry name" value="TPP-binding domain"/>
    <property type="match status" value="1"/>
</dbReference>
<keyword evidence="7" id="KW-0378">Hydrolase</keyword>
<dbReference type="SUPFAM" id="SSF52467">
    <property type="entry name" value="DHS-like NAD/FAD-binding domain"/>
    <property type="match status" value="1"/>
</dbReference>
<evidence type="ECO:0000259" key="6">
    <source>
        <dbReference type="Pfam" id="PF02776"/>
    </source>
</evidence>
<dbReference type="InterPro" id="IPR045229">
    <property type="entry name" value="TPP_enz"/>
</dbReference>
<dbReference type="GO" id="GO:0016823">
    <property type="term" value="F:hydrolase activity, acting on acid carbon-carbon bonds, in ketonic substances"/>
    <property type="evidence" value="ECO:0007669"/>
    <property type="project" value="InterPro"/>
</dbReference>
<dbReference type="InterPro" id="IPR030817">
    <property type="entry name" value="Myo_inos_IolD"/>
</dbReference>
<reference key="1">
    <citation type="submission" date="2017-08" db="EMBL/GenBank/DDBJ databases">
        <title>A dynamic microbial community with high functional redundancy inhabits the cold, oxic subseafloor aquifer.</title>
        <authorList>
            <person name="Tully B.J."/>
            <person name="Wheat C.G."/>
            <person name="Glazer B.T."/>
            <person name="Huber J.A."/>
        </authorList>
    </citation>
    <scope>NUCLEOTIDE SEQUENCE [LARGE SCALE GENOMIC DNA]</scope>
</reference>
<evidence type="ECO:0000256" key="1">
    <source>
        <dbReference type="ARBA" id="ARBA00007812"/>
    </source>
</evidence>
<dbReference type="SUPFAM" id="SSF52518">
    <property type="entry name" value="Thiamin diphosphate-binding fold (THDP-binding)"/>
    <property type="match status" value="2"/>
</dbReference>
<dbReference type="EMBL" id="NVUS01000001">
    <property type="protein sequence ID" value="PCJ03921.1"/>
    <property type="molecule type" value="Genomic_DNA"/>
</dbReference>
<dbReference type="GO" id="GO:0009097">
    <property type="term" value="P:isoleucine biosynthetic process"/>
    <property type="evidence" value="ECO:0007669"/>
    <property type="project" value="TreeGrafter"/>
</dbReference>
<evidence type="ECO:0000259" key="4">
    <source>
        <dbReference type="Pfam" id="PF00205"/>
    </source>
</evidence>
<accession>A0A2A4ZAL3</accession>
<feature type="domain" description="Thiamine pyrophosphate enzyme N-terminal TPP-binding" evidence="6">
    <location>
        <begin position="44"/>
        <end position="130"/>
    </location>
</feature>
<dbReference type="InterPro" id="IPR029061">
    <property type="entry name" value="THDP-binding"/>
</dbReference>
<dbReference type="InterPro" id="IPR000399">
    <property type="entry name" value="TPP-bd_CS"/>
</dbReference>
<dbReference type="PANTHER" id="PTHR18968:SF9">
    <property type="entry name" value="3D-(3,5_4)-TRIHYDROXYCYCLOHEXANE-1,2-DIONE HYDROLASE"/>
    <property type="match status" value="1"/>
</dbReference>
<dbReference type="GO" id="GO:0050660">
    <property type="term" value="F:flavin adenine dinucleotide binding"/>
    <property type="evidence" value="ECO:0007669"/>
    <property type="project" value="TreeGrafter"/>
</dbReference>
<name>A0A2A4ZAL3_9PROT</name>
<evidence type="ECO:0000256" key="2">
    <source>
        <dbReference type="ARBA" id="ARBA00023052"/>
    </source>
</evidence>
<dbReference type="InterPro" id="IPR029035">
    <property type="entry name" value="DHS-like_NAD/FAD-binding_dom"/>
</dbReference>
<dbReference type="InterPro" id="IPR011766">
    <property type="entry name" value="TPP_enzyme_TPP-bd"/>
</dbReference>
<dbReference type="Gene3D" id="3.40.50.970">
    <property type="match status" value="2"/>
</dbReference>
<dbReference type="Pfam" id="PF02776">
    <property type="entry name" value="TPP_enzyme_N"/>
    <property type="match status" value="1"/>
</dbReference>
<evidence type="ECO:0000313" key="7">
    <source>
        <dbReference type="EMBL" id="PCJ03921.1"/>
    </source>
</evidence>
<gene>
    <name evidence="7" type="primary">iolD</name>
    <name evidence="7" type="ORF">COB13_00570</name>
</gene>
<dbReference type="NCBIfam" id="TIGR04377">
    <property type="entry name" value="myo_inos_iolD"/>
    <property type="match status" value="1"/>
</dbReference>
<dbReference type="AlphaFoldDB" id="A0A2A4ZAL3"/>
<reference evidence="7" key="2">
    <citation type="journal article" date="2018" name="ISME J.">
        <title>A dynamic microbial community with high functional redundancy inhabits the cold, oxic subseafloor aquifer.</title>
        <authorList>
            <person name="Tully B.J."/>
            <person name="Wheat C.G."/>
            <person name="Glazer B.T."/>
            <person name="Huber J.A."/>
        </authorList>
    </citation>
    <scope>NUCLEOTIDE SEQUENCE</scope>
    <source>
        <strain evidence="7">NORP83</strain>
    </source>
</reference>
<sequence>MTNIIRLTAAQAMIKYLSVQKNQEGELLVAGMWAIFGHGNVAGLGEALAEADLDQSFLTYRAHNEQGMGNAAVAFAKAKNRTRVMAVTSSIGPGATNMVTSCAIAHVNRLPVLFVPSDVFANREPDPVLQQVEDFDDGTISANDCFKPVSRYFDRISRPEHLLTALPRAMRVLTDPADCGPVTLSFCQDTQAEAYDYPLSFFEPQTWYRRRPAPDARELTHAVALIKAAKKPLIVAGGGVLYSGAMEALKEFAEVHNIAVCETQAGRSAMDWQHELNFGSIGVAGGSAANALAQEADLVIGVGTRFQDFTTGSWAVFANPERRILSINITPYDGIKNGTVALVADAKVALKSISEALGVHKAPAPDASLRKDWLAAIETATAAPEDGVVPTDAHVIGAVQRSLDDDGVVLCAAGGLPGELQKLWMASKPNGYHMEYGYSCMGYEIAGGMGAKMALPERDILVMVGDGSYMMANSELATSVMLGQKIIVVLLDNRGFACINRLQGATGGRSFNNLLDSVPNLARPSDIDFTAHAGAQGAIAEKVADIAALEEAIARAKKSDRSHVIVIDTDPLPSTQEGGFWWDVAVPEVSSRPEVRAARKNYEASLKSRRGLN</sequence>
<dbReference type="GO" id="GO:0005948">
    <property type="term" value="C:acetolactate synthase complex"/>
    <property type="evidence" value="ECO:0007669"/>
    <property type="project" value="TreeGrafter"/>
</dbReference>
<comment type="similarity">
    <text evidence="1 3">Belongs to the TPP enzyme family.</text>
</comment>
<evidence type="ECO:0000256" key="3">
    <source>
        <dbReference type="RuleBase" id="RU362132"/>
    </source>
</evidence>
<dbReference type="GO" id="GO:0030976">
    <property type="term" value="F:thiamine pyrophosphate binding"/>
    <property type="evidence" value="ECO:0007669"/>
    <property type="project" value="InterPro"/>
</dbReference>
<dbReference type="InterPro" id="IPR012000">
    <property type="entry name" value="Thiamin_PyroP_enz_cen_dom"/>
</dbReference>